<dbReference type="GO" id="GO:0016758">
    <property type="term" value="F:hexosyltransferase activity"/>
    <property type="evidence" value="ECO:0007669"/>
    <property type="project" value="UniProtKB-ARBA"/>
</dbReference>
<dbReference type="Pfam" id="PF00535">
    <property type="entry name" value="Glycos_transf_2"/>
    <property type="match status" value="1"/>
</dbReference>
<sequence length="267" mass="31008">MPKVSVVMAINKYTPYLHKAVNSILNQSFTDFEFIIIANGCDDELFSELKLYEQMDNRIVLHRTKLGGFAFALNYGINIAKAEYIARMDGDDICSVDRLEKQYSFLNENQSISLLGTACKFIGPDDEELPNRQFKSITDNESIRNCLPYKNPIVHASIMCKKSILMSVGGYKYGLMSEDHELFIRLARDNKIIFMNMVERLYSYRRHELQITDLSKSKENYCQISAFLFSEFLLTHNYKYLLGILRVHPYIRKIYSLIKRRGKKNGA</sequence>
<dbReference type="AlphaFoldDB" id="A0AAI9HDD3"/>
<comment type="caution">
    <text evidence="2">The sequence shown here is derived from an EMBL/GenBank/DDBJ whole genome shotgun (WGS) entry which is preliminary data.</text>
</comment>
<protein>
    <submittedName>
        <fullName evidence="2">Glycosyltransferase</fullName>
    </submittedName>
</protein>
<feature type="domain" description="Glycosyltransferase 2-like" evidence="1">
    <location>
        <begin position="6"/>
        <end position="158"/>
    </location>
</feature>
<proteinExistence type="predicted"/>
<dbReference type="Gene3D" id="3.90.550.10">
    <property type="entry name" value="Spore Coat Polysaccharide Biosynthesis Protein SpsA, Chain A"/>
    <property type="match status" value="1"/>
</dbReference>
<dbReference type="PANTHER" id="PTHR22916">
    <property type="entry name" value="GLYCOSYLTRANSFERASE"/>
    <property type="match status" value="1"/>
</dbReference>
<dbReference type="RefSeq" id="WP_142710198.1">
    <property type="nucleotide sequence ID" value="NZ_CAXOME010000001.1"/>
</dbReference>
<dbReference type="PANTHER" id="PTHR22916:SF3">
    <property type="entry name" value="UDP-GLCNAC:BETAGAL BETA-1,3-N-ACETYLGLUCOSAMINYLTRANSFERASE-LIKE PROTEIN 1"/>
    <property type="match status" value="1"/>
</dbReference>
<dbReference type="SUPFAM" id="SSF53448">
    <property type="entry name" value="Nucleotide-diphospho-sugar transferases"/>
    <property type="match status" value="1"/>
</dbReference>
<reference evidence="2" key="1">
    <citation type="submission" date="2024-02" db="EMBL/GenBank/DDBJ databases">
        <authorList>
            <consortium name="Clinical and Environmental Microbiology Branch: Whole genome sequencing antimicrobial resistance pathogens in the healthcare setting"/>
        </authorList>
    </citation>
    <scope>NUCLEOTIDE SEQUENCE</scope>
    <source>
        <strain evidence="2">2023GN-00102</strain>
    </source>
</reference>
<name>A0AAI9HDD3_CITFR</name>
<dbReference type="InterPro" id="IPR001173">
    <property type="entry name" value="Glyco_trans_2-like"/>
</dbReference>
<dbReference type="EMBL" id="ABKLER030000001">
    <property type="protein sequence ID" value="EMN4143129.1"/>
    <property type="molecule type" value="Genomic_DNA"/>
</dbReference>
<accession>A0AAI9HDD3</accession>
<evidence type="ECO:0000259" key="1">
    <source>
        <dbReference type="Pfam" id="PF00535"/>
    </source>
</evidence>
<evidence type="ECO:0000313" key="2">
    <source>
        <dbReference type="EMBL" id="EMN4143129.1"/>
    </source>
</evidence>
<organism evidence="2">
    <name type="scientific">Citrobacter freundii</name>
    <dbReference type="NCBI Taxonomy" id="546"/>
    <lineage>
        <taxon>Bacteria</taxon>
        <taxon>Pseudomonadati</taxon>
        <taxon>Pseudomonadota</taxon>
        <taxon>Gammaproteobacteria</taxon>
        <taxon>Enterobacterales</taxon>
        <taxon>Enterobacteriaceae</taxon>
        <taxon>Citrobacter</taxon>
        <taxon>Citrobacter freundii complex</taxon>
    </lineage>
</organism>
<gene>
    <name evidence="2" type="ORF">PQQ21_000319</name>
</gene>
<dbReference type="InterPro" id="IPR029044">
    <property type="entry name" value="Nucleotide-diphossugar_trans"/>
</dbReference>